<gene>
    <name evidence="3" type="ORF">Q9L58_003000</name>
</gene>
<comment type="caution">
    <text evidence="3">The sequence shown here is derived from an EMBL/GenBank/DDBJ whole genome shotgun (WGS) entry which is preliminary data.</text>
</comment>
<evidence type="ECO:0000313" key="4">
    <source>
        <dbReference type="Proteomes" id="UP001447188"/>
    </source>
</evidence>
<dbReference type="InterPro" id="IPR002889">
    <property type="entry name" value="WSC_carb-bd"/>
</dbReference>
<evidence type="ECO:0000313" key="3">
    <source>
        <dbReference type="EMBL" id="KAL0637923.1"/>
    </source>
</evidence>
<evidence type="ECO:0000259" key="2">
    <source>
        <dbReference type="PROSITE" id="PS51212"/>
    </source>
</evidence>
<dbReference type="PANTHER" id="PTHR43662">
    <property type="match status" value="1"/>
</dbReference>
<accession>A0ABR3GPX0</accession>
<dbReference type="Pfam" id="PF09362">
    <property type="entry name" value="DUF1996"/>
    <property type="match status" value="1"/>
</dbReference>
<protein>
    <recommendedName>
        <fullName evidence="2">WSC domain-containing protein</fullName>
    </recommendedName>
</protein>
<sequence length="463" mass="49865">MVGTPSVSLVTVTTLLLSCFLPEVSAFWRLPCNNPISIERSDPLASPGQVAGHLHTIMGGNGFDFSMDFNKARASTCSSCTVKQDLSNYWPFTNTSYSAAKNGTFTPVKQVGGALIYYLQRRGTPTEKLFAFPAGFRMLAGDPMLRSFTATKEQRAITYACLNYNQPAAAETNGLPTKNCADGLRLQVFFPSCWNGKDLDSADHKSHMAYPDGVDSGSCPSTHPVRFISLFYEVTFSVNDFKDLWYDNKQPFLLSNGDPTGFGYHGDFINGWDVNVLQQAVDGCNNDSGVVEECPFFQFFPSNSVSDCFIPPRVNEPTTGWLPKLPGCNPVQAGPGKAVASTGCGATTVIGPPKTYSTDVSSRGWGYVGCSTDDLASRTFPIRTSDGAMTVEKCVDYCVSQGNAYAGTQFANECYCGNTAPPAARMGAKCDTPCAGNANEVCGGALRLSVYKKNGAKVRRNQV</sequence>
<dbReference type="EMBL" id="JBBBZM010000028">
    <property type="protein sequence ID" value="KAL0637923.1"/>
    <property type="molecule type" value="Genomic_DNA"/>
</dbReference>
<feature type="signal peptide" evidence="1">
    <location>
        <begin position="1"/>
        <end position="26"/>
    </location>
</feature>
<dbReference type="InterPro" id="IPR018535">
    <property type="entry name" value="DUF1996"/>
</dbReference>
<evidence type="ECO:0000256" key="1">
    <source>
        <dbReference type="SAM" id="SignalP"/>
    </source>
</evidence>
<keyword evidence="1" id="KW-0732">Signal</keyword>
<dbReference type="SMART" id="SM00321">
    <property type="entry name" value="WSC"/>
    <property type="match status" value="1"/>
</dbReference>
<dbReference type="PANTHER" id="PTHR43662:SF3">
    <property type="entry name" value="DOMAIN PROTEIN, PUTATIVE (AFU_ORTHOLOGUE AFUA_6G11970)-RELATED"/>
    <property type="match status" value="1"/>
</dbReference>
<dbReference type="PROSITE" id="PS51212">
    <property type="entry name" value="WSC"/>
    <property type="match status" value="1"/>
</dbReference>
<dbReference type="Proteomes" id="UP001447188">
    <property type="component" value="Unassembled WGS sequence"/>
</dbReference>
<feature type="domain" description="WSC" evidence="2">
    <location>
        <begin position="364"/>
        <end position="454"/>
    </location>
</feature>
<keyword evidence="4" id="KW-1185">Reference proteome</keyword>
<proteinExistence type="predicted"/>
<reference evidence="3 4" key="1">
    <citation type="submission" date="2024-02" db="EMBL/GenBank/DDBJ databases">
        <title>Discinaceae phylogenomics.</title>
        <authorList>
            <person name="Dirks A.C."/>
            <person name="James T.Y."/>
        </authorList>
    </citation>
    <scope>NUCLEOTIDE SEQUENCE [LARGE SCALE GENOMIC DNA]</scope>
    <source>
        <strain evidence="3 4">ACD0624</strain>
    </source>
</reference>
<name>A0ABR3GPX0_9PEZI</name>
<organism evidence="3 4">
    <name type="scientific">Discina gigas</name>
    <dbReference type="NCBI Taxonomy" id="1032678"/>
    <lineage>
        <taxon>Eukaryota</taxon>
        <taxon>Fungi</taxon>
        <taxon>Dikarya</taxon>
        <taxon>Ascomycota</taxon>
        <taxon>Pezizomycotina</taxon>
        <taxon>Pezizomycetes</taxon>
        <taxon>Pezizales</taxon>
        <taxon>Discinaceae</taxon>
        <taxon>Discina</taxon>
    </lineage>
</organism>
<feature type="chain" id="PRO_5045557468" description="WSC domain-containing protein" evidence="1">
    <location>
        <begin position="27"/>
        <end position="463"/>
    </location>
</feature>
<dbReference type="Pfam" id="PF01822">
    <property type="entry name" value="WSC"/>
    <property type="match status" value="1"/>
</dbReference>